<feature type="transmembrane region" description="Helical" evidence="4">
    <location>
        <begin position="131"/>
        <end position="152"/>
    </location>
</feature>
<keyword evidence="4" id="KW-0812">Transmembrane</keyword>
<dbReference type="PANTHER" id="PTHR32089:SF112">
    <property type="entry name" value="LYSOZYME-LIKE PROTEIN-RELATED"/>
    <property type="match status" value="1"/>
</dbReference>
<evidence type="ECO:0000313" key="6">
    <source>
        <dbReference type="EMBL" id="SHE99635.1"/>
    </source>
</evidence>
<dbReference type="SUPFAM" id="SSF58104">
    <property type="entry name" value="Methyl-accepting chemotaxis protein (MCP) signaling domain"/>
    <property type="match status" value="1"/>
</dbReference>
<dbReference type="Proteomes" id="UP000184035">
    <property type="component" value="Unassembled WGS sequence"/>
</dbReference>
<keyword evidence="4" id="KW-0472">Membrane</keyword>
<reference evidence="6 7" key="1">
    <citation type="submission" date="2016-11" db="EMBL/GenBank/DDBJ databases">
        <authorList>
            <person name="Jaros S."/>
            <person name="Januszkiewicz K."/>
            <person name="Wedrychowicz H."/>
        </authorList>
    </citation>
    <scope>NUCLEOTIDE SEQUENCE [LARGE SCALE GENOMIC DNA]</scope>
    <source>
        <strain evidence="6 7">DSM 2631</strain>
    </source>
</reference>
<keyword evidence="7" id="KW-1185">Reference proteome</keyword>
<keyword evidence="3" id="KW-0175">Coiled coil</keyword>
<dbReference type="GO" id="GO:0016020">
    <property type="term" value="C:membrane"/>
    <property type="evidence" value="ECO:0007669"/>
    <property type="project" value="InterPro"/>
</dbReference>
<dbReference type="Gene3D" id="1.10.287.950">
    <property type="entry name" value="Methyl-accepting chemotaxis protein"/>
    <property type="match status" value="1"/>
</dbReference>
<organism evidence="6 7">
    <name type="scientific">Clostridium fallax</name>
    <dbReference type="NCBI Taxonomy" id="1533"/>
    <lineage>
        <taxon>Bacteria</taxon>
        <taxon>Bacillati</taxon>
        <taxon>Bacillota</taxon>
        <taxon>Clostridia</taxon>
        <taxon>Eubacteriales</taxon>
        <taxon>Clostridiaceae</taxon>
        <taxon>Clostridium</taxon>
    </lineage>
</organism>
<dbReference type="OrthoDB" id="9807021at2"/>
<dbReference type="PROSITE" id="PS50111">
    <property type="entry name" value="CHEMOTAXIS_TRANSDUC_2"/>
    <property type="match status" value="1"/>
</dbReference>
<keyword evidence="1 2" id="KW-0807">Transducer</keyword>
<feature type="transmembrane region" description="Helical" evidence="4">
    <location>
        <begin position="64"/>
        <end position="87"/>
    </location>
</feature>
<gene>
    <name evidence="6" type="ORF">SAMN05443638_12312</name>
</gene>
<dbReference type="InterPro" id="IPR004089">
    <property type="entry name" value="MCPsignal_dom"/>
</dbReference>
<dbReference type="RefSeq" id="WP_072896987.1">
    <property type="nucleotide sequence ID" value="NZ_FQVM01000023.1"/>
</dbReference>
<feature type="coiled-coil region" evidence="3">
    <location>
        <begin position="210"/>
        <end position="258"/>
    </location>
</feature>
<dbReference type="STRING" id="1533.SAMN05443638_12312"/>
<feature type="transmembrane region" description="Helical" evidence="4">
    <location>
        <begin position="32"/>
        <end position="52"/>
    </location>
</feature>
<dbReference type="GO" id="GO:0007165">
    <property type="term" value="P:signal transduction"/>
    <property type="evidence" value="ECO:0007669"/>
    <property type="project" value="UniProtKB-KW"/>
</dbReference>
<dbReference type="Pfam" id="PF00015">
    <property type="entry name" value="MCPsignal"/>
    <property type="match status" value="1"/>
</dbReference>
<evidence type="ECO:0000259" key="5">
    <source>
        <dbReference type="PROSITE" id="PS50111"/>
    </source>
</evidence>
<evidence type="ECO:0000313" key="7">
    <source>
        <dbReference type="Proteomes" id="UP000184035"/>
    </source>
</evidence>
<keyword evidence="4" id="KW-1133">Transmembrane helix</keyword>
<dbReference type="AlphaFoldDB" id="A0A1M4Y1Q4"/>
<protein>
    <submittedName>
        <fullName evidence="6">Methyl-accepting chemotaxis protein</fullName>
    </submittedName>
</protein>
<dbReference type="SMART" id="SM00283">
    <property type="entry name" value="MA"/>
    <property type="match status" value="1"/>
</dbReference>
<dbReference type="EMBL" id="FQVM01000023">
    <property type="protein sequence ID" value="SHE99635.1"/>
    <property type="molecule type" value="Genomic_DNA"/>
</dbReference>
<evidence type="ECO:0000256" key="2">
    <source>
        <dbReference type="PROSITE-ProRule" id="PRU00284"/>
    </source>
</evidence>
<sequence length="483" mass="54865">MNRKLNIKIISIFTILCIGYLFLYKGDFTLEIAIADIIGAIITLTPVLLSRFDKYSYIIVPGSMLTILFFIMYIDGFSILTLLAMFLTIMVSNLYDNDFVSLTLSGSISVYLLFSYTFLYDKMFKGIYEFITFNHILTYIVMIIFYGIIGYMQCKKDKNILKNINDKAELLEEANNKNLDTLNVIQTTSNSVKEFITDLNSEADNMIDTSEKIEDSVENISNNLNNQNKALDKTIEFFDALKNNFDELILNFSNIEQNVFKTKDVCSSNTHNMENMNYKINNINSTVSDMVILMNEIEEHNKTIEDILNIIKTISSATNMLGLNASIEAARAGEAGRGFAIVANEVKKLSDQSEEYAKQIDKCLKEINSTLEKAKSTSKKCVEETKEGVEYVNIAEESFKNIIEFVDTIEISLGEVNYSTDTLNKELSLLNNDLSKFSIAAEESNGSINYIKNLTTEQFKGINFTKKKLNNILEKFKDLKKSL</sequence>
<feature type="transmembrane region" description="Helical" evidence="4">
    <location>
        <begin position="7"/>
        <end position="26"/>
    </location>
</feature>
<evidence type="ECO:0000256" key="1">
    <source>
        <dbReference type="ARBA" id="ARBA00023224"/>
    </source>
</evidence>
<name>A0A1M4Y1Q4_9CLOT</name>
<accession>A0A1M4Y1Q4</accession>
<proteinExistence type="predicted"/>
<dbReference type="PANTHER" id="PTHR32089">
    <property type="entry name" value="METHYL-ACCEPTING CHEMOTAXIS PROTEIN MCPB"/>
    <property type="match status" value="1"/>
</dbReference>
<feature type="domain" description="Methyl-accepting transducer" evidence="5">
    <location>
        <begin position="202"/>
        <end position="452"/>
    </location>
</feature>
<feature type="transmembrane region" description="Helical" evidence="4">
    <location>
        <begin position="99"/>
        <end position="119"/>
    </location>
</feature>
<evidence type="ECO:0000256" key="3">
    <source>
        <dbReference type="SAM" id="Coils"/>
    </source>
</evidence>
<evidence type="ECO:0000256" key="4">
    <source>
        <dbReference type="SAM" id="Phobius"/>
    </source>
</evidence>